<keyword evidence="3 6" id="KW-0812">Transmembrane</keyword>
<dbReference type="OrthoDB" id="3900342at2759"/>
<feature type="transmembrane region" description="Helical" evidence="6">
    <location>
        <begin position="230"/>
        <end position="253"/>
    </location>
</feature>
<dbReference type="STRING" id="215250.A0A316YIV1"/>
<dbReference type="GeneID" id="37040874"/>
<feature type="transmembrane region" description="Helical" evidence="6">
    <location>
        <begin position="110"/>
        <end position="134"/>
    </location>
</feature>
<dbReference type="InterPro" id="IPR002293">
    <property type="entry name" value="AA/rel_permease1"/>
</dbReference>
<keyword evidence="8" id="KW-1185">Reference proteome</keyword>
<evidence type="ECO:0000256" key="5">
    <source>
        <dbReference type="ARBA" id="ARBA00023136"/>
    </source>
</evidence>
<feature type="transmembrane region" description="Helical" evidence="6">
    <location>
        <begin position="33"/>
        <end position="55"/>
    </location>
</feature>
<accession>A0A316YIV1</accession>
<evidence type="ECO:0000313" key="8">
    <source>
        <dbReference type="Proteomes" id="UP000245768"/>
    </source>
</evidence>
<feature type="transmembrane region" description="Helical" evidence="6">
    <location>
        <begin position="154"/>
        <end position="173"/>
    </location>
</feature>
<dbReference type="Pfam" id="PF13520">
    <property type="entry name" value="AA_permease_2"/>
    <property type="match status" value="1"/>
</dbReference>
<dbReference type="AlphaFoldDB" id="A0A316YIV1"/>
<dbReference type="RefSeq" id="XP_025374833.1">
    <property type="nucleotide sequence ID" value="XM_025518958.1"/>
</dbReference>
<sequence>MAKRDEKEEGAEVSLEELNNGATQPKHFSTMALLGLSYAILNTWGASSGSIYIGLGSGGPVSVVWGTVVGTLGALAIACSLAEMCQVIPTKGAQYHWCFSLADGRRSQRFLSYMSGWMGTAGWLALTSTAPFLTAQSIQINIQLFHPTFQPGPWFQFVLYMALSVYAALINAFGVRLMNSLNTAALFWSIIGAVTVTVTLLACSGAHGTLRDGRWIFTTFINQTGWPDGVAWIMGLLQTQYSLVGADGAAHIVDEIANPRRNAPLAMVFSCLIGGSSALVVCIAFLAGTTDATAVVEGLGGGYLVAIMQSLGSLVGTTFIDFIYLANQLFTTPALVITCSRMVQSFATDGCLPFAAHLGGVSARFETPLWAVAFNLGWLTVFGLMMFGSPIAITAVQSASVVMLQMSYIPSIALMLLHRRDWFSRLGCAQTPLGQRWGPLVNVIALLYIAVTTVFFLFPAVYPVTMGSEMNYAVVVLVASVLLALANWFLIARTRFTEPRDIADVTGR</sequence>
<dbReference type="PANTHER" id="PTHR45649:SF14">
    <property type="entry name" value="GABA PERMEASE"/>
    <property type="match status" value="1"/>
</dbReference>
<feature type="transmembrane region" description="Helical" evidence="6">
    <location>
        <begin position="470"/>
        <end position="490"/>
    </location>
</feature>
<dbReference type="GO" id="GO:0022857">
    <property type="term" value="F:transmembrane transporter activity"/>
    <property type="evidence" value="ECO:0007669"/>
    <property type="project" value="InterPro"/>
</dbReference>
<feature type="transmembrane region" description="Helical" evidence="6">
    <location>
        <begin position="399"/>
        <end position="417"/>
    </location>
</feature>
<dbReference type="Gene3D" id="1.20.1740.10">
    <property type="entry name" value="Amino acid/polyamine transporter I"/>
    <property type="match status" value="1"/>
</dbReference>
<dbReference type="PANTHER" id="PTHR45649">
    <property type="entry name" value="AMINO-ACID PERMEASE BAT1"/>
    <property type="match status" value="1"/>
</dbReference>
<dbReference type="Proteomes" id="UP000245768">
    <property type="component" value="Unassembled WGS sequence"/>
</dbReference>
<feature type="transmembrane region" description="Helical" evidence="6">
    <location>
        <begin position="437"/>
        <end position="458"/>
    </location>
</feature>
<dbReference type="GO" id="GO:0016020">
    <property type="term" value="C:membrane"/>
    <property type="evidence" value="ECO:0007669"/>
    <property type="project" value="UniProtKB-SubCell"/>
</dbReference>
<protein>
    <submittedName>
        <fullName evidence="7">Amino acid transporter</fullName>
    </submittedName>
</protein>
<gene>
    <name evidence="7" type="ORF">FA10DRAFT_233658</name>
</gene>
<feature type="transmembrane region" description="Helical" evidence="6">
    <location>
        <begin position="265"/>
        <end position="288"/>
    </location>
</feature>
<dbReference type="InParanoid" id="A0A316YIV1"/>
<reference evidence="7 8" key="1">
    <citation type="journal article" date="2018" name="Mol. Biol. Evol.">
        <title>Broad Genomic Sampling Reveals a Smut Pathogenic Ancestry of the Fungal Clade Ustilaginomycotina.</title>
        <authorList>
            <person name="Kijpornyongpan T."/>
            <person name="Mondo S.J."/>
            <person name="Barry K."/>
            <person name="Sandor L."/>
            <person name="Lee J."/>
            <person name="Lipzen A."/>
            <person name="Pangilinan J."/>
            <person name="LaButti K."/>
            <person name="Hainaut M."/>
            <person name="Henrissat B."/>
            <person name="Grigoriev I.V."/>
            <person name="Spatafora J.W."/>
            <person name="Aime M.C."/>
        </authorList>
    </citation>
    <scope>NUCLEOTIDE SEQUENCE [LARGE SCALE GENOMIC DNA]</scope>
    <source>
        <strain evidence="7 8">MCA 4198</strain>
    </source>
</reference>
<feature type="transmembrane region" description="Helical" evidence="6">
    <location>
        <begin position="300"/>
        <end position="325"/>
    </location>
</feature>
<keyword evidence="4 6" id="KW-1133">Transmembrane helix</keyword>
<keyword evidence="5 6" id="KW-0472">Membrane</keyword>
<comment type="subcellular location">
    <subcellularLocation>
        <location evidence="1">Membrane</location>
        <topology evidence="1">Multi-pass membrane protein</topology>
    </subcellularLocation>
</comment>
<evidence type="ECO:0000256" key="6">
    <source>
        <dbReference type="SAM" id="Phobius"/>
    </source>
</evidence>
<dbReference type="PIRSF" id="PIRSF006060">
    <property type="entry name" value="AA_transporter"/>
    <property type="match status" value="1"/>
</dbReference>
<feature type="transmembrane region" description="Helical" evidence="6">
    <location>
        <begin position="369"/>
        <end position="393"/>
    </location>
</feature>
<organism evidence="7 8">
    <name type="scientific">Acaromyces ingoldii</name>
    <dbReference type="NCBI Taxonomy" id="215250"/>
    <lineage>
        <taxon>Eukaryota</taxon>
        <taxon>Fungi</taxon>
        <taxon>Dikarya</taxon>
        <taxon>Basidiomycota</taxon>
        <taxon>Ustilaginomycotina</taxon>
        <taxon>Exobasidiomycetes</taxon>
        <taxon>Exobasidiales</taxon>
        <taxon>Cryptobasidiaceae</taxon>
        <taxon>Acaromyces</taxon>
    </lineage>
</organism>
<evidence type="ECO:0000256" key="2">
    <source>
        <dbReference type="ARBA" id="ARBA00022448"/>
    </source>
</evidence>
<name>A0A316YIV1_9BASI</name>
<proteinExistence type="predicted"/>
<evidence type="ECO:0000256" key="4">
    <source>
        <dbReference type="ARBA" id="ARBA00022989"/>
    </source>
</evidence>
<evidence type="ECO:0000313" key="7">
    <source>
        <dbReference type="EMBL" id="PWN87635.1"/>
    </source>
</evidence>
<evidence type="ECO:0000256" key="3">
    <source>
        <dbReference type="ARBA" id="ARBA00022692"/>
    </source>
</evidence>
<evidence type="ECO:0000256" key="1">
    <source>
        <dbReference type="ARBA" id="ARBA00004141"/>
    </source>
</evidence>
<keyword evidence="2" id="KW-0813">Transport</keyword>
<feature type="transmembrane region" description="Helical" evidence="6">
    <location>
        <begin position="61"/>
        <end position="82"/>
    </location>
</feature>
<feature type="transmembrane region" description="Helical" evidence="6">
    <location>
        <begin position="185"/>
        <end position="210"/>
    </location>
</feature>
<dbReference type="EMBL" id="KZ819639">
    <property type="protein sequence ID" value="PWN87635.1"/>
    <property type="molecule type" value="Genomic_DNA"/>
</dbReference>